<comment type="caution">
    <text evidence="7">The sequence shown here is derived from an EMBL/GenBank/DDBJ whole genome shotgun (WGS) entry which is preliminary data.</text>
</comment>
<dbReference type="GO" id="GO:0016929">
    <property type="term" value="F:deSUMOylase activity"/>
    <property type="evidence" value="ECO:0007669"/>
    <property type="project" value="TreeGrafter"/>
</dbReference>
<comment type="similarity">
    <text evidence="1">Belongs to the peptidase C48 family.</text>
</comment>
<reference evidence="7 8" key="1">
    <citation type="submission" date="2017-03" db="EMBL/GenBank/DDBJ databases">
        <title>Genomes of endolithic fungi from Antarctica.</title>
        <authorList>
            <person name="Coleine C."/>
            <person name="Masonjones S."/>
            <person name="Stajich J.E."/>
        </authorList>
    </citation>
    <scope>NUCLEOTIDE SEQUENCE [LARGE SCALE GENOMIC DNA]</scope>
    <source>
        <strain evidence="7 8">CCFEE 5187</strain>
    </source>
</reference>
<accession>A0A4U0X225</accession>
<dbReference type="GO" id="GO:0006508">
    <property type="term" value="P:proteolysis"/>
    <property type="evidence" value="ECO:0007669"/>
    <property type="project" value="UniProtKB-KW"/>
</dbReference>
<evidence type="ECO:0000259" key="6">
    <source>
        <dbReference type="PROSITE" id="PS50600"/>
    </source>
</evidence>
<dbReference type="InterPro" id="IPR038765">
    <property type="entry name" value="Papain-like_cys_pep_sf"/>
</dbReference>
<evidence type="ECO:0000256" key="2">
    <source>
        <dbReference type="ARBA" id="ARBA00022670"/>
    </source>
</evidence>
<evidence type="ECO:0000313" key="8">
    <source>
        <dbReference type="Proteomes" id="UP000308768"/>
    </source>
</evidence>
<dbReference type="STRING" id="331657.A0A4U0X225"/>
<sequence>MAAQYSDPMDIDDPAEMDRYILPPPVTSQYWTPSEVRVIERRISLSPPSISHRGNVPTQATSPITQQGNPPTQTDSSDSHDSSLPVYTSPANTLKTFRIPKDMADQQDLSPYHQAQIAVFNPTLPLPAGTELPFAEFKRRLPELLEPYIGMNPQAVLAARMTRKYGRLKKDFPPEDVRKVVASIEASTKRHPPNNPPIVPKGLLLLNGRRYIAPRDRKDHLSNDPRIVCKVKTTKISSPVRKILRKKNEHLPCETKSHFQKYHVDEGSPSLVAEASTIVGSISPSLTLSLSPLSTSNQAVKNFIRVKEARLNAIKEEQAIEEDPLYVPSAMPDITFLTPKKAEQPAFPFSNSGRKRGVTFSTEKDEDVFVHYYPRKRPFDMVDWEMVGANPPRSPRISLGHIDPERHADGRNGEKLFGIPNNQQPHHSLTNEPTGREPQLIIPRTVEHQVEPNRVIQLVTTTITCLTIFGLKLWNFLPESWRNNRVVRAPVQRAALPVNGGRQRRIIEVSDRMPGTYPNPNPSPPGQRRGHTSPTTHHQRRLNRREPYPPQQQSSHQAVNATELRTTTVVEAQRSSQAARVAEAPEHRAMSVVQARETSQAGGVVEALENRATSVVETQETSQAGSVVEALENRATSLVETRETAPAARVVAAPKDHVTTVDEASDRSSSPPEDYSLEQIDLGIQGWPDIPLVHLVPPEKKVSDTPTEESAPSEPEFEMIREVVHKPVKKQPWKSSLGYMPTMDDFFAKLENDPLFITPPADGLGRQVDELKSSSGWNAQRGEFLAKEKEIADWSTEVEVSQREEAAKMEIERIAEEERLAAEAKAEQERLVAEAKAEQERQNVLKRAAEEQERAEQQAREEEARSQTEAAQVKLIGTLSPEWEDKVNRAMETRSMAAEVAKSMGIGLTRKDLGTVLPQSSADGVGWLNDEVVNGFLSAAVARGLEKDGYVRGAGRVPPYHAFNTNFYNNIRDKGPESVLRWTVRAKISLKSVLQTSKVFVPINDHSHWTLLVVSAQDKTIEHLDSLGGSGARYIRAVRSWLRAELGEEYVQEEWAELRTVSTRQNNALDCGVFVCFNTLAVMRGLSPETAFQAEDMPRARRMVAAVLLNGGFSGPFEF</sequence>
<keyword evidence="2" id="KW-0645">Protease</keyword>
<dbReference type="Proteomes" id="UP000308768">
    <property type="component" value="Unassembled WGS sequence"/>
</dbReference>
<dbReference type="SUPFAM" id="SSF54001">
    <property type="entry name" value="Cysteine proteinases"/>
    <property type="match status" value="1"/>
</dbReference>
<protein>
    <recommendedName>
        <fullName evidence="6">Ubiquitin-like protease family profile domain-containing protein</fullName>
    </recommendedName>
</protein>
<evidence type="ECO:0000256" key="1">
    <source>
        <dbReference type="ARBA" id="ARBA00005234"/>
    </source>
</evidence>
<dbReference type="EMBL" id="NAJN01000693">
    <property type="protein sequence ID" value="TKA69831.1"/>
    <property type="molecule type" value="Genomic_DNA"/>
</dbReference>
<name>A0A4U0X225_9PEZI</name>
<dbReference type="Pfam" id="PF02902">
    <property type="entry name" value="Peptidase_C48"/>
    <property type="match status" value="1"/>
</dbReference>
<keyword evidence="8" id="KW-1185">Reference proteome</keyword>
<dbReference type="OrthoDB" id="1939479at2759"/>
<dbReference type="GO" id="GO:0005634">
    <property type="term" value="C:nucleus"/>
    <property type="evidence" value="ECO:0007669"/>
    <property type="project" value="TreeGrafter"/>
</dbReference>
<dbReference type="InterPro" id="IPR003653">
    <property type="entry name" value="Peptidase_C48_C"/>
</dbReference>
<keyword evidence="3" id="KW-0378">Hydrolase</keyword>
<keyword evidence="4" id="KW-0788">Thiol protease</keyword>
<dbReference type="PANTHER" id="PTHR12606:SF141">
    <property type="entry name" value="GH15225P-RELATED"/>
    <property type="match status" value="1"/>
</dbReference>
<feature type="compositionally biased region" description="Polar residues" evidence="5">
    <location>
        <begin position="551"/>
        <end position="561"/>
    </location>
</feature>
<dbReference type="AlphaFoldDB" id="A0A4U0X225"/>
<feature type="region of interest" description="Disordered" evidence="5">
    <location>
        <begin position="502"/>
        <end position="561"/>
    </location>
</feature>
<evidence type="ECO:0000313" key="7">
    <source>
        <dbReference type="EMBL" id="TKA69831.1"/>
    </source>
</evidence>
<feature type="compositionally biased region" description="Basic and acidic residues" evidence="5">
    <location>
        <begin position="843"/>
        <end position="866"/>
    </location>
</feature>
<dbReference type="PANTHER" id="PTHR12606">
    <property type="entry name" value="SENTRIN/SUMO-SPECIFIC PROTEASE"/>
    <property type="match status" value="1"/>
</dbReference>
<feature type="domain" description="Ubiquitin-like protease family profile" evidence="6">
    <location>
        <begin position="906"/>
        <end position="1082"/>
    </location>
</feature>
<dbReference type="PROSITE" id="PS50600">
    <property type="entry name" value="ULP_PROTEASE"/>
    <property type="match status" value="1"/>
</dbReference>
<organism evidence="7 8">
    <name type="scientific">Cryomyces minteri</name>
    <dbReference type="NCBI Taxonomy" id="331657"/>
    <lineage>
        <taxon>Eukaryota</taxon>
        <taxon>Fungi</taxon>
        <taxon>Dikarya</taxon>
        <taxon>Ascomycota</taxon>
        <taxon>Pezizomycotina</taxon>
        <taxon>Dothideomycetes</taxon>
        <taxon>Dothideomycetes incertae sedis</taxon>
        <taxon>Cryomyces</taxon>
    </lineage>
</organism>
<evidence type="ECO:0000256" key="3">
    <source>
        <dbReference type="ARBA" id="ARBA00022801"/>
    </source>
</evidence>
<dbReference type="Gene3D" id="3.40.395.10">
    <property type="entry name" value="Adenoviral Proteinase, Chain A"/>
    <property type="match status" value="1"/>
</dbReference>
<evidence type="ECO:0000256" key="5">
    <source>
        <dbReference type="SAM" id="MobiDB-lite"/>
    </source>
</evidence>
<evidence type="ECO:0000256" key="4">
    <source>
        <dbReference type="ARBA" id="ARBA00022807"/>
    </source>
</evidence>
<feature type="region of interest" description="Disordered" evidence="5">
    <location>
        <begin position="843"/>
        <end position="869"/>
    </location>
</feature>
<feature type="compositionally biased region" description="Polar residues" evidence="5">
    <location>
        <begin position="56"/>
        <end position="74"/>
    </location>
</feature>
<proteinExistence type="inferred from homology"/>
<feature type="region of interest" description="Disordered" evidence="5">
    <location>
        <begin position="47"/>
        <end position="88"/>
    </location>
</feature>
<gene>
    <name evidence="7" type="ORF">B0A49_05882</name>
</gene>
<dbReference type="GO" id="GO:0016926">
    <property type="term" value="P:protein desumoylation"/>
    <property type="evidence" value="ECO:0007669"/>
    <property type="project" value="TreeGrafter"/>
</dbReference>